<gene>
    <name evidence="1" type="ORF">FH972_024984</name>
</gene>
<sequence length="127" mass="14552">MVPLLIQEIFSCFVRNCTRILSEMQNIKKDRTDEMAKICRTATVLYEVLQAVVSPGKIDAETERYAKDVEMKRKQCEPYNILPLYTLGVKPRIMEFPEIKAAAHALRNVSNLPMPRMQSTPGVPRVK</sequence>
<keyword evidence="2" id="KW-1185">Reference proteome</keyword>
<name>A0A5N6L275_9ROSI</name>
<evidence type="ECO:0000313" key="1">
    <source>
        <dbReference type="EMBL" id="KAB8424724.1"/>
    </source>
</evidence>
<comment type="caution">
    <text evidence="1">The sequence shown here is derived from an EMBL/GenBank/DDBJ whole genome shotgun (WGS) entry which is preliminary data.</text>
</comment>
<proteinExistence type="predicted"/>
<protein>
    <submittedName>
        <fullName evidence="1">Uncharacterized protein</fullName>
    </submittedName>
</protein>
<accession>A0A5N6L275</accession>
<dbReference type="OrthoDB" id="1726520at2759"/>
<dbReference type="AlphaFoldDB" id="A0A5N6L275"/>
<reference evidence="1 2" key="1">
    <citation type="submission" date="2019-06" db="EMBL/GenBank/DDBJ databases">
        <title>A chromosomal-level reference genome of Carpinus fangiana (Coryloideae, Betulaceae).</title>
        <authorList>
            <person name="Yang X."/>
            <person name="Wang Z."/>
            <person name="Zhang L."/>
            <person name="Hao G."/>
            <person name="Liu J."/>
            <person name="Yang Y."/>
        </authorList>
    </citation>
    <scope>NUCLEOTIDE SEQUENCE [LARGE SCALE GENOMIC DNA]</scope>
    <source>
        <strain evidence="1">Cfa_2016G</strain>
        <tissue evidence="1">Leaf</tissue>
    </source>
</reference>
<evidence type="ECO:0000313" key="2">
    <source>
        <dbReference type="Proteomes" id="UP000327013"/>
    </source>
</evidence>
<dbReference type="EMBL" id="VIBQ01000033">
    <property type="protein sequence ID" value="KAB8424724.1"/>
    <property type="molecule type" value="Genomic_DNA"/>
</dbReference>
<organism evidence="1 2">
    <name type="scientific">Carpinus fangiana</name>
    <dbReference type="NCBI Taxonomy" id="176857"/>
    <lineage>
        <taxon>Eukaryota</taxon>
        <taxon>Viridiplantae</taxon>
        <taxon>Streptophyta</taxon>
        <taxon>Embryophyta</taxon>
        <taxon>Tracheophyta</taxon>
        <taxon>Spermatophyta</taxon>
        <taxon>Magnoliopsida</taxon>
        <taxon>eudicotyledons</taxon>
        <taxon>Gunneridae</taxon>
        <taxon>Pentapetalae</taxon>
        <taxon>rosids</taxon>
        <taxon>fabids</taxon>
        <taxon>Fagales</taxon>
        <taxon>Betulaceae</taxon>
        <taxon>Carpinus</taxon>
    </lineage>
</organism>
<dbReference type="Proteomes" id="UP000327013">
    <property type="component" value="Unassembled WGS sequence"/>
</dbReference>